<keyword evidence="4" id="KW-1185">Reference proteome</keyword>
<protein>
    <submittedName>
        <fullName evidence="3">Peptidase</fullName>
    </submittedName>
</protein>
<dbReference type="Pfam" id="PF05547">
    <property type="entry name" value="Peptidase_M6"/>
    <property type="match status" value="1"/>
</dbReference>
<accession>A0A2J9VKE7</accession>
<dbReference type="InterPro" id="IPR012045">
    <property type="entry name" value="Pept_M6_InhA-rel"/>
</dbReference>
<feature type="domain" description="Peptidase M6-like" evidence="2">
    <location>
        <begin position="163"/>
        <end position="373"/>
    </location>
</feature>
<evidence type="ECO:0000313" key="4">
    <source>
        <dbReference type="Proteomes" id="UP000053748"/>
    </source>
</evidence>
<dbReference type="GO" id="GO:0006508">
    <property type="term" value="P:proteolysis"/>
    <property type="evidence" value="ECO:0007669"/>
    <property type="project" value="InterPro"/>
</dbReference>
<feature type="chain" id="PRO_5014398180" evidence="1">
    <location>
        <begin position="21"/>
        <end position="1020"/>
    </location>
</feature>
<dbReference type="GO" id="GO:0008233">
    <property type="term" value="F:peptidase activity"/>
    <property type="evidence" value="ECO:0007669"/>
    <property type="project" value="InterPro"/>
</dbReference>
<dbReference type="EMBL" id="LOSJ02000001">
    <property type="protein sequence ID" value="PNM64192.1"/>
    <property type="molecule type" value="Genomic_DNA"/>
</dbReference>
<dbReference type="OrthoDB" id="275270at2"/>
<dbReference type="NCBIfam" id="TIGR03296">
    <property type="entry name" value="M6dom_TIGR03296"/>
    <property type="match status" value="1"/>
</dbReference>
<dbReference type="PANTHER" id="PTHR41775:SF1">
    <property type="entry name" value="PEPTIDASE M6-LIKE DOMAIN-CONTAINING PROTEIN"/>
    <property type="match status" value="1"/>
</dbReference>
<gene>
    <name evidence="3" type="ORF">AL544_004565</name>
</gene>
<keyword evidence="1" id="KW-0732">Signal</keyword>
<feature type="signal peptide" evidence="1">
    <location>
        <begin position="1"/>
        <end position="20"/>
    </location>
</feature>
<reference evidence="3" key="1">
    <citation type="submission" date="2017-12" db="EMBL/GenBank/DDBJ databases">
        <title>FDA dAtabase for Regulatory Grade micrObial Sequences (FDA-ARGOS): Supporting development and validation of Infectious Disease Dx tests.</title>
        <authorList>
            <person name="Hoffmann M."/>
            <person name="Allard M."/>
            <person name="Evans P."/>
            <person name="Brown E."/>
            <person name="Tallon L.J."/>
            <person name="Sadzewicz L."/>
            <person name="Sengamalay N."/>
            <person name="Ott S."/>
            <person name="Godinez A."/>
            <person name="Nagaraj S."/>
            <person name="Vavikolanu K."/>
            <person name="Aluvathingal J."/>
            <person name="Nadendla S."/>
            <person name="Hobson J."/>
            <person name="Sichtig H."/>
        </authorList>
    </citation>
    <scope>NUCLEOTIDE SEQUENCE [LARGE SCALE GENOMIC DNA]</scope>
    <source>
        <strain evidence="3">FDAARGOS_113</strain>
    </source>
</reference>
<dbReference type="AlphaFoldDB" id="A0A2J9VKE7"/>
<organism evidence="3 4">
    <name type="scientific">Vibrio mimicus</name>
    <dbReference type="NCBI Taxonomy" id="674"/>
    <lineage>
        <taxon>Bacteria</taxon>
        <taxon>Pseudomonadati</taxon>
        <taxon>Pseudomonadota</taxon>
        <taxon>Gammaproteobacteria</taxon>
        <taxon>Vibrionales</taxon>
        <taxon>Vibrionaceae</taxon>
        <taxon>Vibrio</taxon>
    </lineage>
</organism>
<evidence type="ECO:0000259" key="2">
    <source>
        <dbReference type="Pfam" id="PF05547"/>
    </source>
</evidence>
<name>A0A2J9VKE7_VIBMI</name>
<dbReference type="PIRSF" id="PIRSF036597">
    <property type="entry name" value="Protse_InhA_rel"/>
    <property type="match status" value="1"/>
</dbReference>
<dbReference type="Proteomes" id="UP000053748">
    <property type="component" value="Unassembled WGS sequence"/>
</dbReference>
<dbReference type="InterPro" id="IPR008757">
    <property type="entry name" value="Peptidase_M6-like_domain"/>
</dbReference>
<proteinExistence type="predicted"/>
<evidence type="ECO:0000256" key="1">
    <source>
        <dbReference type="SAM" id="SignalP"/>
    </source>
</evidence>
<evidence type="ECO:0000313" key="3">
    <source>
        <dbReference type="EMBL" id="PNM64192.1"/>
    </source>
</evidence>
<comment type="caution">
    <text evidence="3">The sequence shown here is derived from an EMBL/GenBank/DDBJ whole genome shotgun (WGS) entry which is preliminary data.</text>
</comment>
<sequence>MKKLKRSIGAALLFANAAVATTLPAPNWHTFELDDGSMVELRLMGNSELHWYQNRDGNIIIQGDDGEWYFGQYQQQEQRGEIISTGVKLGAGVPAPEQSNVVSHPVILPAQRAFEPESASFNTRSLYERSQFTPEFVPTRRNQPLLVVQVSFTDAAMENNFTQRIFGQNQQSVRDYFLKNSNDLYTVVPARETSGVENDGVIDIVLPRNHPNCHSKTDPTCGRRLHDTIAAAYQALDNQFDLAPYDTDGNGSIKPSELSVMFVFAGFDRSFGDGNTPYIWPHRWAHNAVTLDGKTITDYCLFADKQGDHQSTMGVIAHELGHLMLGLPDLYAYEGDGSVGHWGLMGGGSWGRKAGDLYAGETPVNMLTWSKEFSGFIEPRVIDGEQAVTINTENDGGVIYLDDYLKRQGPRLYVENRRKQGYDRSILGEGLLMTSVNIDNPFNSAGPMQVQILQADGQDDLASGRGSDRGDVFPGSRNISTLSDDTDLSLRLVTSGRATGASISNIQSTLQSGSFLFNKPVAQGKSAWITTLGRDNRYFETANNAIGFGVDVGPQEKRLMGFHFYAGQTAVANSVDYVLYRYPYRTTWRGVSVDVAARNELGRGQLPMDGGRVMLAQPHTLPAGSSLLVLELNNGQPEFTYSFMDSYLTNSGRKPQFEGSVSDYLTSGLRGTGGKQYPFAALLEDAVLNPALNAQNDQFQIVEDTAAAMNLVSNDIAVPERYRIELGEKPRLGSWSNNRYVSNLNATGRDRFTYRIVGTQGEVSNYAEVTVNILPINDAPTFDLELNQPTLEMGSKIRLSAVRVNDVDSSRVTINWRQLSGPATHWNSVDTYSINIELRENIAADQNIIFRAIISDNEGAKTEKDITIVAKSQAINLGGGDVSIEFGQRITLDLIKGLASDNVSRIEILQYPIKGKAYIQDMKLIYEAPNSSDLPITESVKFKVVDQSGNEWESKYTISARNKSTLAKNTESDSDGGSMEFISLFAFLFLMMVRQRGRSNNMRLNLLQSVSFDHFYKRKL</sequence>
<dbReference type="PANTHER" id="PTHR41775">
    <property type="entry name" value="SECRETED PROTEIN-RELATED"/>
    <property type="match status" value="1"/>
</dbReference>
<dbReference type="RefSeq" id="WP_000734369.1">
    <property type="nucleotide sequence ID" value="NZ_CAWMSS010000002.1"/>
</dbReference>
<dbReference type="SUPFAM" id="SSF55486">
    <property type="entry name" value="Metalloproteases ('zincins'), catalytic domain"/>
    <property type="match status" value="1"/>
</dbReference>